<evidence type="ECO:0000259" key="3">
    <source>
        <dbReference type="PROSITE" id="PS51762"/>
    </source>
</evidence>
<dbReference type="Gene3D" id="2.60.120.200">
    <property type="match status" value="1"/>
</dbReference>
<dbReference type="PANTHER" id="PTHR10963:SF55">
    <property type="entry name" value="GLYCOSIDE HYDROLASE FAMILY 16 PROTEIN"/>
    <property type="match status" value="1"/>
</dbReference>
<keyword evidence="4" id="KW-0378">Hydrolase</keyword>
<comment type="caution">
    <text evidence="4">The sequence shown here is derived from an EMBL/GenBank/DDBJ whole genome shotgun (WGS) entry which is preliminary data.</text>
</comment>
<feature type="domain" description="GH16" evidence="3">
    <location>
        <begin position="26"/>
        <end position="280"/>
    </location>
</feature>
<dbReference type="InterPro" id="IPR000757">
    <property type="entry name" value="Beta-glucanase-like"/>
</dbReference>
<dbReference type="EMBL" id="CAJIMS010000001">
    <property type="protein sequence ID" value="CAD7816409.1"/>
    <property type="molecule type" value="Genomic_DNA"/>
</dbReference>
<evidence type="ECO:0000256" key="2">
    <source>
        <dbReference type="SAM" id="SignalP"/>
    </source>
</evidence>
<evidence type="ECO:0000256" key="1">
    <source>
        <dbReference type="ARBA" id="ARBA00006865"/>
    </source>
</evidence>
<accession>A0A9N8QTB5</accession>
<dbReference type="EC" id="3.2.1.73" evidence="4"/>
<protein>
    <submittedName>
        <fullName evidence="4">Beta-glucanase</fullName>
        <ecNumber evidence="4">3.2.1.73</ecNumber>
    </submittedName>
</protein>
<gene>
    <name evidence="4" type="primary">bglA_3</name>
    <name evidence="4" type="ORF">CHRY9390_03163</name>
</gene>
<proteinExistence type="inferred from homology"/>
<organism evidence="4 5">
    <name type="scientific">Chryseobacterium aquaeductus</name>
    <dbReference type="NCBI Taxonomy" id="2675056"/>
    <lineage>
        <taxon>Bacteria</taxon>
        <taxon>Pseudomonadati</taxon>
        <taxon>Bacteroidota</taxon>
        <taxon>Flavobacteriia</taxon>
        <taxon>Flavobacteriales</taxon>
        <taxon>Weeksellaceae</taxon>
        <taxon>Chryseobacterium group</taxon>
        <taxon>Chryseobacterium</taxon>
    </lineage>
</organism>
<dbReference type="SUPFAM" id="SSF49899">
    <property type="entry name" value="Concanavalin A-like lectins/glucanases"/>
    <property type="match status" value="1"/>
</dbReference>
<evidence type="ECO:0000313" key="5">
    <source>
        <dbReference type="Proteomes" id="UP000662618"/>
    </source>
</evidence>
<keyword evidence="5" id="KW-1185">Reference proteome</keyword>
<dbReference type="GO" id="GO:0042972">
    <property type="term" value="F:licheninase activity"/>
    <property type="evidence" value="ECO:0007669"/>
    <property type="project" value="UniProtKB-EC"/>
</dbReference>
<dbReference type="InterPro" id="IPR013320">
    <property type="entry name" value="ConA-like_dom_sf"/>
</dbReference>
<dbReference type="RefSeq" id="WP_162089352.1">
    <property type="nucleotide sequence ID" value="NZ_CAJIMS010000001.1"/>
</dbReference>
<dbReference type="InterPro" id="IPR050546">
    <property type="entry name" value="Glycosyl_Hydrlase_16"/>
</dbReference>
<reference evidence="4" key="1">
    <citation type="submission" date="2020-12" db="EMBL/GenBank/DDBJ databases">
        <authorList>
            <person name="Rodrigo-Torres L."/>
            <person name="Arahal R. D."/>
            <person name="Lucena T."/>
        </authorList>
    </citation>
    <scope>NUCLEOTIDE SEQUENCE</scope>
    <source>
        <strain evidence="4">CECT 9390</strain>
    </source>
</reference>
<keyword evidence="2" id="KW-0732">Signal</keyword>
<dbReference type="CDD" id="cd08023">
    <property type="entry name" value="GH16_laminarinase_like"/>
    <property type="match status" value="1"/>
</dbReference>
<dbReference type="Proteomes" id="UP000662618">
    <property type="component" value="Unassembled WGS sequence"/>
</dbReference>
<keyword evidence="4" id="KW-0326">Glycosidase</keyword>
<comment type="similarity">
    <text evidence="1">Belongs to the glycosyl hydrolase 16 family.</text>
</comment>
<dbReference type="Pfam" id="PF00722">
    <property type="entry name" value="Glyco_hydro_16"/>
    <property type="match status" value="1"/>
</dbReference>
<feature type="signal peptide" evidence="2">
    <location>
        <begin position="1"/>
        <end position="21"/>
    </location>
</feature>
<name>A0A9N8QTB5_9FLAO</name>
<dbReference type="GO" id="GO:0005975">
    <property type="term" value="P:carbohydrate metabolic process"/>
    <property type="evidence" value="ECO:0007669"/>
    <property type="project" value="InterPro"/>
</dbReference>
<dbReference type="PROSITE" id="PS51257">
    <property type="entry name" value="PROKAR_LIPOPROTEIN"/>
    <property type="match status" value="1"/>
</dbReference>
<evidence type="ECO:0000313" key="4">
    <source>
        <dbReference type="EMBL" id="CAD7816409.1"/>
    </source>
</evidence>
<dbReference type="PROSITE" id="PS51762">
    <property type="entry name" value="GH16_2"/>
    <property type="match status" value="1"/>
</dbReference>
<feature type="chain" id="PRO_5040411631" evidence="2">
    <location>
        <begin position="22"/>
        <end position="280"/>
    </location>
</feature>
<dbReference type="PANTHER" id="PTHR10963">
    <property type="entry name" value="GLYCOSYL HYDROLASE-RELATED"/>
    <property type="match status" value="1"/>
</dbReference>
<dbReference type="AlphaFoldDB" id="A0A9N8QTB5"/>
<sequence length="280" mass="31546">MKSFNKYSFLSLFAASTLCFSAISCEEEAVQTLPERNWELTWSDDFTGNSGSSPDASKWSYDIGTGSGGWGNSELQYYTNRPENISLDGNGNLVITAKKENYNGSAFTSARIKTKGMFDQQYGRFEARLKTPYGPGIWPAFWMLGANIDQVPWPQCGEIDIMELRGQEPHIINGTLHGPGYSGGAAITKAYGLQNARFDTDFHIFAVEWDADKIDFFVDDYLYQRLSREEVEKKGQWVYNSPFFMIMNVAVGGNYVGFPVDGTPFPQKMTVDYVRVYKPK</sequence>